<accession>A0A166UUS7</accession>
<keyword evidence="5" id="KW-1185">Reference proteome</keyword>
<feature type="region of interest" description="Disordered" evidence="2">
    <location>
        <begin position="140"/>
        <end position="206"/>
    </location>
</feature>
<protein>
    <submittedName>
        <fullName evidence="4">Extracellular matrix protein</fullName>
    </submittedName>
</protein>
<dbReference type="STRING" id="1081109.A0A166UUS7"/>
<dbReference type="OrthoDB" id="5589325at2759"/>
<reference evidence="4 5" key="1">
    <citation type="journal article" date="2016" name="Genome Biol. Evol.">
        <title>Divergent and convergent evolution of fungal pathogenicity.</title>
        <authorList>
            <person name="Shang Y."/>
            <person name="Xiao G."/>
            <person name="Zheng P."/>
            <person name="Cen K."/>
            <person name="Zhan S."/>
            <person name="Wang C."/>
        </authorList>
    </citation>
    <scope>NUCLEOTIDE SEQUENCE [LARGE SCALE GENOMIC DNA]</scope>
    <source>
        <strain evidence="4 5">RCEF 2490</strain>
    </source>
</reference>
<feature type="domain" description="Yeast cell wall synthesis Kre9/Knh1-like N-terminal" evidence="3">
    <location>
        <begin position="27"/>
        <end position="104"/>
    </location>
</feature>
<evidence type="ECO:0000259" key="3">
    <source>
        <dbReference type="Pfam" id="PF10342"/>
    </source>
</evidence>
<comment type="caution">
    <text evidence="4">The sequence shown here is derived from an EMBL/GenBank/DDBJ whole genome shotgun (WGS) entry which is preliminary data.</text>
</comment>
<dbReference type="Pfam" id="PF10342">
    <property type="entry name" value="Kre9_KNH"/>
    <property type="match status" value="1"/>
</dbReference>
<evidence type="ECO:0000313" key="4">
    <source>
        <dbReference type="EMBL" id="OAA32990.1"/>
    </source>
</evidence>
<dbReference type="Proteomes" id="UP000078544">
    <property type="component" value="Unassembled WGS sequence"/>
</dbReference>
<gene>
    <name evidence="4" type="ORF">AAL_00455</name>
</gene>
<evidence type="ECO:0000256" key="2">
    <source>
        <dbReference type="SAM" id="MobiDB-lite"/>
    </source>
</evidence>
<dbReference type="InterPro" id="IPR018466">
    <property type="entry name" value="Kre9/Knh1-like_N"/>
</dbReference>
<evidence type="ECO:0000313" key="5">
    <source>
        <dbReference type="Proteomes" id="UP000078544"/>
    </source>
</evidence>
<keyword evidence="1" id="KW-0732">Signal</keyword>
<proteinExistence type="predicted"/>
<sequence>MKYAAVVSTLAAVGMAAQPHFLNTDFQVSEGKAFTLKFDNCQGGCTITLQNGPSTNTKNVKTLTSSATGGSFTFTPSDLPSGSYNFKITDNGNPSENNFSVPFTYQGTGSISASASASASSASSASASSASASSASASSASASSTASGSSSTSAASTTSASASSSTSGASTTATPTSSTYPPPATRATSTRTSASATTTVPNAAGRPTPLALVAGAIAAIAYLG</sequence>
<evidence type="ECO:0000256" key="1">
    <source>
        <dbReference type="ARBA" id="ARBA00022729"/>
    </source>
</evidence>
<dbReference type="PANTHER" id="PTHR40633">
    <property type="entry name" value="MATRIX PROTEIN, PUTATIVE (AFU_ORTHOLOGUE AFUA_8G05410)-RELATED"/>
    <property type="match status" value="1"/>
</dbReference>
<dbReference type="InterPro" id="IPR052982">
    <property type="entry name" value="SRP1/TIP1-like"/>
</dbReference>
<dbReference type="PANTHER" id="PTHR40633:SF1">
    <property type="entry name" value="GPI ANCHORED SERINE-THREONINE RICH PROTEIN (AFU_ORTHOLOGUE AFUA_1G03630)"/>
    <property type="match status" value="1"/>
</dbReference>
<dbReference type="AlphaFoldDB" id="A0A166UUS7"/>
<name>A0A166UUS7_9HYPO</name>
<feature type="compositionally biased region" description="Low complexity" evidence="2">
    <location>
        <begin position="140"/>
        <end position="199"/>
    </location>
</feature>
<organism evidence="4 5">
    <name type="scientific">Moelleriella libera RCEF 2490</name>
    <dbReference type="NCBI Taxonomy" id="1081109"/>
    <lineage>
        <taxon>Eukaryota</taxon>
        <taxon>Fungi</taxon>
        <taxon>Dikarya</taxon>
        <taxon>Ascomycota</taxon>
        <taxon>Pezizomycotina</taxon>
        <taxon>Sordariomycetes</taxon>
        <taxon>Hypocreomycetidae</taxon>
        <taxon>Hypocreales</taxon>
        <taxon>Clavicipitaceae</taxon>
        <taxon>Moelleriella</taxon>
    </lineage>
</organism>
<dbReference type="EMBL" id="AZGY01000001">
    <property type="protein sequence ID" value="OAA32990.1"/>
    <property type="molecule type" value="Genomic_DNA"/>
</dbReference>